<keyword evidence="4" id="KW-1185">Reference proteome</keyword>
<evidence type="ECO:0000256" key="1">
    <source>
        <dbReference type="SAM" id="MobiDB-lite"/>
    </source>
</evidence>
<organism evidence="3 4">
    <name type="scientific">Catenovulum sediminis</name>
    <dbReference type="NCBI Taxonomy" id="1740262"/>
    <lineage>
        <taxon>Bacteria</taxon>
        <taxon>Pseudomonadati</taxon>
        <taxon>Pseudomonadota</taxon>
        <taxon>Gammaproteobacteria</taxon>
        <taxon>Alteromonadales</taxon>
        <taxon>Alteromonadaceae</taxon>
        <taxon>Catenovulum</taxon>
    </lineage>
</organism>
<sequence>MLQKSKITKAILASLFASTLMTACTIEGDLEEEQGPKGEQGEPGRDGIDGQDGADGQDGVDGQDGLPGVGSSTIGLTRFATVPLGAEVTGAYVTSEGDLFFNVQHPDDTNTTEDHNGDVINRGTVGAVYGINVNKLPMSFASLPVAQTQEEMESVRVAAGEYHVLGQNGDTFDGTLPNGLGVIMDIQGQQKVVETDMPDFNGFIETGTDEGYLYTNWEYIPGGMSRMQLKKNDDNQWDILDVEMIDFSSVHGTAANCFGSVTPWNTPLTSEEWTIDDDNGRTSAGWNTRADSFAQSGLNGYLNGDSVFPNPYRYGYIVEVTDAAGDTPTPVKHFTIGRVEHENSVVMPDERTVYTTQDDTGGLLLKFVADQAQDLSSGTLYAAKLTQDANSNDPLVTGFDVTWVELAHGTNADIEAWVAQFDNIAAEPDSDAYVEKYLTLADVQAWAAGETNYPTIENGGNATTAGMAMDNRVAFIETRQAAKVKGATAEFRKLEGINVNYNRALEAVEGVDMVAGEDVTDAYVYFAISDIDSTMTDGQGDIQLNTRVKDCGGVYRMRLEANYNVSRIEPVLMGATMTSGVSGSMKCNVNEIAQPDNVLVLDDGRIMIGEDGSQTNNTLWLYNPKAAR</sequence>
<dbReference type="Pfam" id="PF05787">
    <property type="entry name" value="PhoX"/>
    <property type="match status" value="1"/>
</dbReference>
<dbReference type="RefSeq" id="WP_350402381.1">
    <property type="nucleotide sequence ID" value="NZ_JBELOE010000239.1"/>
</dbReference>
<feature type="signal peptide" evidence="2">
    <location>
        <begin position="1"/>
        <end position="23"/>
    </location>
</feature>
<accession>A0ABV1RJ10</accession>
<evidence type="ECO:0000313" key="4">
    <source>
        <dbReference type="Proteomes" id="UP001467690"/>
    </source>
</evidence>
<evidence type="ECO:0000313" key="3">
    <source>
        <dbReference type="EMBL" id="MER2492928.1"/>
    </source>
</evidence>
<feature type="region of interest" description="Disordered" evidence="1">
    <location>
        <begin position="29"/>
        <end position="68"/>
    </location>
</feature>
<dbReference type="Proteomes" id="UP001467690">
    <property type="component" value="Unassembled WGS sequence"/>
</dbReference>
<feature type="compositionally biased region" description="Basic and acidic residues" evidence="1">
    <location>
        <begin position="34"/>
        <end position="48"/>
    </location>
</feature>
<keyword evidence="2" id="KW-0732">Signal</keyword>
<gene>
    <name evidence="3" type="ORF">ABS311_13680</name>
</gene>
<evidence type="ECO:0000256" key="2">
    <source>
        <dbReference type="SAM" id="SignalP"/>
    </source>
</evidence>
<feature type="chain" id="PRO_5045807363" evidence="2">
    <location>
        <begin position="24"/>
        <end position="628"/>
    </location>
</feature>
<dbReference type="PROSITE" id="PS51257">
    <property type="entry name" value="PROKAR_LIPOPROTEIN"/>
    <property type="match status" value="1"/>
</dbReference>
<dbReference type="PANTHER" id="PTHR35399:SF2">
    <property type="entry name" value="DUF839 DOMAIN-CONTAINING PROTEIN"/>
    <property type="match status" value="1"/>
</dbReference>
<dbReference type="PANTHER" id="PTHR35399">
    <property type="entry name" value="SLR8030 PROTEIN"/>
    <property type="match status" value="1"/>
</dbReference>
<dbReference type="EMBL" id="JBELOE010000239">
    <property type="protein sequence ID" value="MER2492928.1"/>
    <property type="molecule type" value="Genomic_DNA"/>
</dbReference>
<name>A0ABV1RJ10_9ALTE</name>
<protein>
    <submittedName>
        <fullName evidence="3">Alkaline phosphatase PhoX</fullName>
    </submittedName>
</protein>
<proteinExistence type="predicted"/>
<comment type="caution">
    <text evidence="3">The sequence shown here is derived from an EMBL/GenBank/DDBJ whole genome shotgun (WGS) entry which is preliminary data.</text>
</comment>
<reference evidence="3 4" key="1">
    <citation type="submission" date="2024-06" db="EMBL/GenBank/DDBJ databases">
        <authorList>
            <person name="Chen R.Y."/>
        </authorList>
    </citation>
    <scope>NUCLEOTIDE SEQUENCE [LARGE SCALE GENOMIC DNA]</scope>
    <source>
        <strain evidence="3 4">D2</strain>
    </source>
</reference>
<dbReference type="InterPro" id="IPR008557">
    <property type="entry name" value="PhoX"/>
</dbReference>